<evidence type="ECO:0000256" key="9">
    <source>
        <dbReference type="ARBA" id="ARBA00023136"/>
    </source>
</evidence>
<dbReference type="OrthoDB" id="5546453at2759"/>
<comment type="similarity">
    <text evidence="3 11">Belongs to the PIGX family.</text>
</comment>
<dbReference type="PANTHER" id="PTHR28533">
    <property type="entry name" value="PROTEIN PBN1"/>
    <property type="match status" value="1"/>
</dbReference>
<evidence type="ECO:0000256" key="5">
    <source>
        <dbReference type="ARBA" id="ARBA00022502"/>
    </source>
</evidence>
<dbReference type="Proteomes" id="UP000053447">
    <property type="component" value="Unassembled WGS sequence"/>
</dbReference>
<evidence type="ECO:0000256" key="4">
    <source>
        <dbReference type="ARBA" id="ARBA00020410"/>
    </source>
</evidence>
<comment type="subcellular location">
    <subcellularLocation>
        <location evidence="11">Endoplasmic reticulum membrane</location>
        <topology evidence="11">Single-pass membrane protein</topology>
    </subcellularLocation>
    <subcellularLocation>
        <location evidence="1">Endoplasmic reticulum membrane</location>
        <topology evidence="1">Single-pass type III membrane protein</topology>
    </subcellularLocation>
</comment>
<feature type="transmembrane region" description="Helical" evidence="11">
    <location>
        <begin position="432"/>
        <end position="458"/>
    </location>
</feature>
<keyword evidence="9 11" id="KW-0472">Membrane</keyword>
<dbReference type="RefSeq" id="XP_018229982.1">
    <property type="nucleotide sequence ID" value="XM_018373807.1"/>
</dbReference>
<dbReference type="InterPro" id="IPR042322">
    <property type="entry name" value="Pbn1"/>
</dbReference>
<dbReference type="eggNOG" id="ENOG502QS8N">
    <property type="taxonomic scope" value="Eukaryota"/>
</dbReference>
<dbReference type="GeneID" id="28940062"/>
<gene>
    <name evidence="12" type="ORF">T551_01544</name>
</gene>
<keyword evidence="5 11" id="KW-0337">GPI-anchor biosynthesis</keyword>
<comment type="pathway">
    <text evidence="2 11">Glycolipid biosynthesis; glycosylphosphatidylinositol-anchor biosynthesis.</text>
</comment>
<evidence type="ECO:0000256" key="3">
    <source>
        <dbReference type="ARBA" id="ARBA00010345"/>
    </source>
</evidence>
<keyword evidence="10" id="KW-0325">Glycoprotein</keyword>
<evidence type="ECO:0000256" key="11">
    <source>
        <dbReference type="RuleBase" id="RU366056"/>
    </source>
</evidence>
<dbReference type="GO" id="GO:0000030">
    <property type="term" value="F:mannosyltransferase activity"/>
    <property type="evidence" value="ECO:0007669"/>
    <property type="project" value="TreeGrafter"/>
</dbReference>
<dbReference type="GO" id="GO:0005789">
    <property type="term" value="C:endoplasmic reticulum membrane"/>
    <property type="evidence" value="ECO:0007669"/>
    <property type="project" value="UniProtKB-SubCell"/>
</dbReference>
<dbReference type="EMBL" id="LFWA01000006">
    <property type="protein sequence ID" value="KTW30992.1"/>
    <property type="molecule type" value="Genomic_DNA"/>
</dbReference>
<organism evidence="12 13">
    <name type="scientific">Pneumocystis jirovecii (strain RU7)</name>
    <name type="common">Human pneumocystis pneumonia agent</name>
    <dbReference type="NCBI Taxonomy" id="1408657"/>
    <lineage>
        <taxon>Eukaryota</taxon>
        <taxon>Fungi</taxon>
        <taxon>Dikarya</taxon>
        <taxon>Ascomycota</taxon>
        <taxon>Taphrinomycotina</taxon>
        <taxon>Pneumocystomycetes</taxon>
        <taxon>Pneumocystaceae</taxon>
        <taxon>Pneumocystis</taxon>
    </lineage>
</organism>
<keyword evidence="7 11" id="KW-0256">Endoplasmic reticulum</keyword>
<sequence>MNHSRITYILEDKYKILNESYFYVRKENLVNHGTILKELKAVLHLSFNYTEKFASFENITIHWCAKNNCLLPPFATIPSNGLHITIHPLNNLNNSFDNLFFFKNIWKNEIPTYDSFIDTKIGKLYYNHTFSSSTFLLDLSCILNAYLCSQVKDKENIIQIELFIDPSSKTLTIKYIWRLSFKSFQLDMYSNSLQNKSIHVDVGFLQPVSNIHEKTRYLWRKNSLYNSSAFEPYMTFFSNNFLENSTVYSEILSPVGFHTKIRSKIVINKSLKDYCSLYILYYLPKSVFVDKYQLQDLVQFNIGNLKKVHFIWGETNLEAPVWKLQKWGSVVLIETVSNHLNTSFFVDLPIHLRYFPPKKDMFYTSDLPFPISFFSCESIQDVNTIQTPFTSSWELFHQHFPQNNTFHFLHNLNHNDSFMIIHIPVVNSDHILFVQFLTFLLILASFTYISFKLILLILNTWKFKHKKK</sequence>
<dbReference type="InterPro" id="IPR013233">
    <property type="entry name" value="PIG-X/PBN1"/>
</dbReference>
<dbReference type="GO" id="GO:0006506">
    <property type="term" value="P:GPI anchor biosynthetic process"/>
    <property type="evidence" value="ECO:0007669"/>
    <property type="project" value="UniProtKB-UniPathway"/>
</dbReference>
<dbReference type="UniPathway" id="UPA00196"/>
<evidence type="ECO:0000256" key="6">
    <source>
        <dbReference type="ARBA" id="ARBA00022692"/>
    </source>
</evidence>
<dbReference type="GO" id="GO:1990529">
    <property type="term" value="C:glycosylphosphatidylinositol-mannosyltransferase I complex"/>
    <property type="evidence" value="ECO:0007669"/>
    <property type="project" value="TreeGrafter"/>
</dbReference>
<comment type="caution">
    <text evidence="12">The sequence shown here is derived from an EMBL/GenBank/DDBJ whole genome shotgun (WGS) entry which is preliminary data.</text>
</comment>
<keyword evidence="8 11" id="KW-1133">Transmembrane helix</keyword>
<dbReference type="AlphaFoldDB" id="A0A0W4ZRK0"/>
<reference evidence="13" key="1">
    <citation type="journal article" date="2016" name="Nat. Commun.">
        <title>Genome analysis of three Pneumocystis species reveals adaptation mechanisms to life exclusively in mammalian hosts.</title>
        <authorList>
            <person name="Ma L."/>
            <person name="Chen Z."/>
            <person name="Huang D.W."/>
            <person name="Kutty G."/>
            <person name="Ishihara M."/>
            <person name="Wang H."/>
            <person name="Abouelleil A."/>
            <person name="Bishop L."/>
            <person name="Davey E."/>
            <person name="Deng R."/>
            <person name="Deng X."/>
            <person name="Fan L."/>
            <person name="Fantoni G."/>
            <person name="Fitzgerald M."/>
            <person name="Gogineni E."/>
            <person name="Goldberg J.M."/>
            <person name="Handley G."/>
            <person name="Hu X."/>
            <person name="Huber C."/>
            <person name="Jiao X."/>
            <person name="Jones K."/>
            <person name="Levin J.Z."/>
            <person name="Liu Y."/>
            <person name="Macdonald P."/>
            <person name="Melnikov A."/>
            <person name="Raley C."/>
            <person name="Sassi M."/>
            <person name="Sherman B.T."/>
            <person name="Song X."/>
            <person name="Sykes S."/>
            <person name="Tran B."/>
            <person name="Walsh L."/>
            <person name="Xia Y."/>
            <person name="Yang J."/>
            <person name="Young S."/>
            <person name="Zeng Q."/>
            <person name="Zheng X."/>
            <person name="Stephens R."/>
            <person name="Nusbaum C."/>
            <person name="Birren B.W."/>
            <person name="Azadi P."/>
            <person name="Lempicki R.A."/>
            <person name="Cuomo C.A."/>
            <person name="Kovacs J.A."/>
        </authorList>
    </citation>
    <scope>NUCLEOTIDE SEQUENCE [LARGE SCALE GENOMIC DNA]</scope>
    <source>
        <strain evidence="13">RU7</strain>
    </source>
</reference>
<evidence type="ECO:0000313" key="12">
    <source>
        <dbReference type="EMBL" id="KTW30992.1"/>
    </source>
</evidence>
<keyword evidence="6 11" id="KW-0812">Transmembrane</keyword>
<protein>
    <recommendedName>
        <fullName evidence="4 11">Protein PBN1</fullName>
    </recommendedName>
</protein>
<dbReference type="SMART" id="SM00780">
    <property type="entry name" value="PIG-X"/>
    <property type="match status" value="1"/>
</dbReference>
<accession>A0A0W4ZRK0</accession>
<dbReference type="STRING" id="1408657.A0A0W4ZRK0"/>
<evidence type="ECO:0000256" key="2">
    <source>
        <dbReference type="ARBA" id="ARBA00004687"/>
    </source>
</evidence>
<evidence type="ECO:0000256" key="1">
    <source>
        <dbReference type="ARBA" id="ARBA00004643"/>
    </source>
</evidence>
<evidence type="ECO:0000256" key="8">
    <source>
        <dbReference type="ARBA" id="ARBA00022989"/>
    </source>
</evidence>
<evidence type="ECO:0000256" key="10">
    <source>
        <dbReference type="ARBA" id="ARBA00023180"/>
    </source>
</evidence>
<comment type="function">
    <text evidence="11">Required for proper folding and/or the stability of a subset of proteins in the endoplasmic reticulum. Component of glycosylphosphatidylinositol-mannosyltransferase 1 which transfers the first of the 4 mannoses in the GPI-anchor precursors during GPI-anchor biosynthesis. Probably acts by stabilizing the mannosyltransferase GPI14.</text>
</comment>
<evidence type="ECO:0000256" key="7">
    <source>
        <dbReference type="ARBA" id="ARBA00022824"/>
    </source>
</evidence>
<dbReference type="Pfam" id="PF08320">
    <property type="entry name" value="PIG-X"/>
    <property type="match status" value="1"/>
</dbReference>
<dbReference type="PANTHER" id="PTHR28533:SF1">
    <property type="entry name" value="PROTEIN PBN1"/>
    <property type="match status" value="1"/>
</dbReference>
<keyword evidence="13" id="KW-1185">Reference proteome</keyword>
<evidence type="ECO:0000313" key="13">
    <source>
        <dbReference type="Proteomes" id="UP000053447"/>
    </source>
</evidence>
<name>A0A0W4ZRK0_PNEJ7</name>
<proteinExistence type="inferred from homology"/>
<dbReference type="VEuPathDB" id="FungiDB:T551_01544"/>